<feature type="signal peptide" evidence="1">
    <location>
        <begin position="1"/>
        <end position="24"/>
    </location>
</feature>
<feature type="chain" id="PRO_5007878723" evidence="1">
    <location>
        <begin position="25"/>
        <end position="259"/>
    </location>
</feature>
<gene>
    <name evidence="2" type="ORF">A1D17_29085</name>
</gene>
<proteinExistence type="predicted"/>
<accession>A0A166QJY5</accession>
<evidence type="ECO:0000313" key="2">
    <source>
        <dbReference type="EMBL" id="KZN20394.1"/>
    </source>
</evidence>
<sequence>MRMSNAKKALLGYGVFMLASSSEAHQIWYEQPPGQPLALYYGEYDKNMLEVTPGGMDRFRQLKGWSISNKSQPLSLTLQRQAFAVAHQTKADDSLLAQDAHYPIFDLHEGDKTLKAYWTPATRWVGDLRARPPELTLDIVPTGVADAGKAQFQVFYANKPLADQDVVLETGSGEVFTRRTDATGKVSFELPWQGTYVVAVEHKDHVSGERVNPQGQAEAFDVKSFSSTLSFYRKEGQVPLPRAPSQLPASEIARLKKQG</sequence>
<reference evidence="2 3" key="2">
    <citation type="journal article" date="2018" name="Nature">
        <title>Mutant phenotypes for thousands of bacterial genes of unknown function.</title>
        <authorList>
            <person name="Price M.N."/>
            <person name="Wetmore K.M."/>
            <person name="Waters R.J."/>
            <person name="Callaghan M."/>
            <person name="Ray J."/>
            <person name="Liu H."/>
            <person name="Kuehl J.V."/>
            <person name="Melnyk R.A."/>
            <person name="Lamson J.S."/>
            <person name="Suh Y."/>
            <person name="Carlson H.K."/>
            <person name="Esquivel Z."/>
            <person name="Sadeeshkumar H."/>
            <person name="Chakraborty R."/>
            <person name="Zane G.M."/>
            <person name="Rubin B.E."/>
            <person name="Wall J.D."/>
            <person name="Visel A."/>
            <person name="Bristow J."/>
            <person name="Blow M.J."/>
            <person name="Arkin A.P."/>
            <person name="Deutschbauer A.M."/>
        </authorList>
    </citation>
    <scope>NUCLEOTIDE SEQUENCE [LARGE SCALE GENOMIC DNA]</scope>
    <source>
        <strain evidence="2 3">FW300-N1B4</strain>
    </source>
</reference>
<evidence type="ECO:0000313" key="3">
    <source>
        <dbReference type="Proteomes" id="UP000076489"/>
    </source>
</evidence>
<dbReference type="Pfam" id="PF10670">
    <property type="entry name" value="DUF4198"/>
    <property type="match status" value="1"/>
</dbReference>
<dbReference type="AlphaFoldDB" id="A0A166QJY5"/>
<keyword evidence="1" id="KW-0732">Signal</keyword>
<name>A0A166QJY5_PSEFL</name>
<dbReference type="EMBL" id="LUKJ01000003">
    <property type="protein sequence ID" value="KZN20394.1"/>
    <property type="molecule type" value="Genomic_DNA"/>
</dbReference>
<dbReference type="OrthoDB" id="5995861at2"/>
<dbReference type="SUPFAM" id="SSF49478">
    <property type="entry name" value="Cna protein B-type domain"/>
    <property type="match status" value="1"/>
</dbReference>
<comment type="caution">
    <text evidence="2">The sequence shown here is derived from an EMBL/GenBank/DDBJ whole genome shotgun (WGS) entry which is preliminary data.</text>
</comment>
<dbReference type="Proteomes" id="UP000076489">
    <property type="component" value="Unassembled WGS sequence"/>
</dbReference>
<organism evidence="2 3">
    <name type="scientific">Pseudomonas fluorescens</name>
    <dbReference type="NCBI Taxonomy" id="294"/>
    <lineage>
        <taxon>Bacteria</taxon>
        <taxon>Pseudomonadati</taxon>
        <taxon>Pseudomonadota</taxon>
        <taxon>Gammaproteobacteria</taxon>
        <taxon>Pseudomonadales</taxon>
        <taxon>Pseudomonadaceae</taxon>
        <taxon>Pseudomonas</taxon>
    </lineage>
</organism>
<protein>
    <submittedName>
        <fullName evidence="2">Nickel uptake transporter family protein</fullName>
    </submittedName>
</protein>
<dbReference type="InterPro" id="IPR019613">
    <property type="entry name" value="DUF4198"/>
</dbReference>
<reference evidence="3" key="1">
    <citation type="submission" date="2016-03" db="EMBL/GenBank/DDBJ databases">
        <authorList>
            <person name="Ray J."/>
            <person name="Price M."/>
            <person name="Deutschbauer A."/>
        </authorList>
    </citation>
    <scope>NUCLEOTIDE SEQUENCE [LARGE SCALE GENOMIC DNA]</scope>
    <source>
        <strain evidence="3">FW300-N1B4</strain>
    </source>
</reference>
<evidence type="ECO:0000256" key="1">
    <source>
        <dbReference type="SAM" id="SignalP"/>
    </source>
</evidence>